<dbReference type="AlphaFoldDB" id="A0A1B8AIH2"/>
<sequence>MAVTNDQDSVFQRLPNELTNIIFNLLPNRDIKNLRLTCHSLNQRAPLRFTRVFVSANPLNIEVFLAIAHHDTFRQQVKELIWDDATFQSLQTSTDDYDDDFGSEEEGSDDHDYQGDSWFSRRCRQAIGDHMSRLDIIYGNEQRRPLLPSRESLSYYERLFEEQAAVLESRADEEAVRYALQKSRFPNLRKVTVTPAAHGFLFSPLYETPMIRAFPPGFVYPIPRGWTYADGIYVPGTAEPWENEEEKKKWRGVQIMSRLLADQDIPCSLPELSFDNHQLPTGINNYVFDQPNDEYDDLCRILERPGFKRITLSVLMGWLSDQDAQDWDFLKKGRIRNALAKASDLEEITFQTDYPLEEHCWESPAVDTVSLFDIFPIDQWSTGGLKHFGLSGMQVTQEELFSVIEKLSPTLQSIELSFLSFIEGTGNHAGILADIRDKLEWRHRPVNQRIRLRMLVRINQGIGRYTCLDKEINDYLYGNGPPPFGVDASGGSWAMILPGAGMEYDEFDTDYVKPCKRLRNIPRDVEELSR</sequence>
<evidence type="ECO:0000256" key="1">
    <source>
        <dbReference type="SAM" id="MobiDB-lite"/>
    </source>
</evidence>
<dbReference type="Proteomes" id="UP000091967">
    <property type="component" value="Unassembled WGS sequence"/>
</dbReference>
<feature type="region of interest" description="Disordered" evidence="1">
    <location>
        <begin position="93"/>
        <end position="113"/>
    </location>
</feature>
<reference evidence="3 4" key="1">
    <citation type="submission" date="2016-06" db="EMBL/GenBank/DDBJ databases">
        <title>Living apart together: crosstalk between the core and supernumerary genomes in a fungal plant pathogen.</title>
        <authorList>
            <person name="Vanheule A."/>
            <person name="Audenaert K."/>
            <person name="Warris S."/>
            <person name="Van De Geest H."/>
            <person name="Schijlen E."/>
            <person name="Hofte M."/>
            <person name="De Saeger S."/>
            <person name="Haesaert G."/>
            <person name="Waalwijk C."/>
            <person name="Van Der Lee T."/>
        </authorList>
    </citation>
    <scope>NUCLEOTIDE SEQUENCE [LARGE SCALE GENOMIC DNA]</scope>
    <source>
        <strain evidence="3 4">2516</strain>
    </source>
</reference>
<feature type="compositionally biased region" description="Acidic residues" evidence="1">
    <location>
        <begin position="95"/>
        <end position="109"/>
    </location>
</feature>
<dbReference type="InterPro" id="IPR036047">
    <property type="entry name" value="F-box-like_dom_sf"/>
</dbReference>
<accession>A0A1B8AIH2</accession>
<evidence type="ECO:0000259" key="2">
    <source>
        <dbReference type="Pfam" id="PF00646"/>
    </source>
</evidence>
<gene>
    <name evidence="3" type="ORF">FPOA_06735</name>
</gene>
<evidence type="ECO:0000313" key="3">
    <source>
        <dbReference type="EMBL" id="OBS20363.1"/>
    </source>
</evidence>
<dbReference type="InterPro" id="IPR001810">
    <property type="entry name" value="F-box_dom"/>
</dbReference>
<dbReference type="CDD" id="cd09917">
    <property type="entry name" value="F-box_SF"/>
    <property type="match status" value="1"/>
</dbReference>
<dbReference type="Pfam" id="PF00646">
    <property type="entry name" value="F-box"/>
    <property type="match status" value="1"/>
</dbReference>
<proteinExistence type="predicted"/>
<keyword evidence="4" id="KW-1185">Reference proteome</keyword>
<organism evidence="3 4">
    <name type="scientific">Fusarium poae</name>
    <dbReference type="NCBI Taxonomy" id="36050"/>
    <lineage>
        <taxon>Eukaryota</taxon>
        <taxon>Fungi</taxon>
        <taxon>Dikarya</taxon>
        <taxon>Ascomycota</taxon>
        <taxon>Pezizomycotina</taxon>
        <taxon>Sordariomycetes</taxon>
        <taxon>Hypocreomycetidae</taxon>
        <taxon>Hypocreales</taxon>
        <taxon>Nectriaceae</taxon>
        <taxon>Fusarium</taxon>
    </lineage>
</organism>
<dbReference type="STRING" id="36050.A0A1B8AIH2"/>
<dbReference type="OMA" id="DWHQLRH"/>
<comment type="caution">
    <text evidence="3">The sequence shown here is derived from an EMBL/GenBank/DDBJ whole genome shotgun (WGS) entry which is preliminary data.</text>
</comment>
<protein>
    <recommendedName>
        <fullName evidence="2">F-box domain-containing protein</fullName>
    </recommendedName>
</protein>
<feature type="domain" description="F-box" evidence="2">
    <location>
        <begin position="11"/>
        <end position="43"/>
    </location>
</feature>
<evidence type="ECO:0000313" key="4">
    <source>
        <dbReference type="Proteomes" id="UP000091967"/>
    </source>
</evidence>
<dbReference type="SUPFAM" id="SSF81383">
    <property type="entry name" value="F-box domain"/>
    <property type="match status" value="1"/>
</dbReference>
<dbReference type="EMBL" id="LYXU01000003">
    <property type="protein sequence ID" value="OBS20363.1"/>
    <property type="molecule type" value="Genomic_DNA"/>
</dbReference>
<name>A0A1B8AIH2_FUSPO</name>